<dbReference type="AlphaFoldDB" id="A0A2I2GGJ4"/>
<accession>A0A2I2GGJ4</accession>
<protein>
    <submittedName>
        <fullName evidence="1">Uncharacterized protein</fullName>
    </submittedName>
</protein>
<comment type="caution">
    <text evidence="1">The sequence shown here is derived from an EMBL/GenBank/DDBJ whole genome shotgun (WGS) entry which is preliminary data.</text>
</comment>
<dbReference type="GeneID" id="36560582"/>
<dbReference type="Proteomes" id="UP000234275">
    <property type="component" value="Unassembled WGS sequence"/>
</dbReference>
<dbReference type="EMBL" id="MSFO01000002">
    <property type="protein sequence ID" value="PLB52012.1"/>
    <property type="molecule type" value="Genomic_DNA"/>
</dbReference>
<sequence>MAPSPYQGSRSISGNEAITFCPSGLVAYGLNTLGLYRFTWIEHYKVVLLGGNFQCYGELGAEAIGACCYDNVHHVLHVHDIQHLPTYTRDLDVYQSEQHPNGVCNLGLKYYITKAEVYGGYVNLLINLNVDCGTYNESDEHWVTVIFDENWNYGAKFTFVISFVGPTIYLDLSTKVNRDLSISLHGHVTATGVISSLDELYDSSLDKAELRQILDGVDICPPH</sequence>
<dbReference type="VEuPathDB" id="FungiDB:P170DRAFT_471925"/>
<evidence type="ECO:0000313" key="1">
    <source>
        <dbReference type="EMBL" id="PLB52012.1"/>
    </source>
</evidence>
<name>A0A2I2GGJ4_9EURO</name>
<dbReference type="RefSeq" id="XP_024707314.1">
    <property type="nucleotide sequence ID" value="XM_024852884.1"/>
</dbReference>
<dbReference type="OrthoDB" id="4888390at2759"/>
<evidence type="ECO:0000313" key="2">
    <source>
        <dbReference type="Proteomes" id="UP000234275"/>
    </source>
</evidence>
<proteinExistence type="predicted"/>
<organism evidence="1 2">
    <name type="scientific">Aspergillus steynii IBT 23096</name>
    <dbReference type="NCBI Taxonomy" id="1392250"/>
    <lineage>
        <taxon>Eukaryota</taxon>
        <taxon>Fungi</taxon>
        <taxon>Dikarya</taxon>
        <taxon>Ascomycota</taxon>
        <taxon>Pezizomycotina</taxon>
        <taxon>Eurotiomycetes</taxon>
        <taxon>Eurotiomycetidae</taxon>
        <taxon>Eurotiales</taxon>
        <taxon>Aspergillaceae</taxon>
        <taxon>Aspergillus</taxon>
        <taxon>Aspergillus subgen. Circumdati</taxon>
    </lineage>
</organism>
<gene>
    <name evidence="1" type="ORF">P170DRAFT_471925</name>
</gene>
<reference evidence="1 2" key="1">
    <citation type="submission" date="2016-12" db="EMBL/GenBank/DDBJ databases">
        <title>The genomes of Aspergillus section Nigri reveals drivers in fungal speciation.</title>
        <authorList>
            <consortium name="DOE Joint Genome Institute"/>
            <person name="Vesth T.C."/>
            <person name="Nybo J."/>
            <person name="Theobald S."/>
            <person name="Brandl J."/>
            <person name="Frisvad J.C."/>
            <person name="Nielsen K.F."/>
            <person name="Lyhne E.K."/>
            <person name="Kogle M.E."/>
            <person name="Kuo A."/>
            <person name="Riley R."/>
            <person name="Clum A."/>
            <person name="Nolan M."/>
            <person name="Lipzen A."/>
            <person name="Salamov A."/>
            <person name="Henrissat B."/>
            <person name="Wiebenga A."/>
            <person name="De Vries R.P."/>
            <person name="Grigoriev I.V."/>
            <person name="Mortensen U.H."/>
            <person name="Andersen M.R."/>
            <person name="Baker S.E."/>
        </authorList>
    </citation>
    <scope>NUCLEOTIDE SEQUENCE [LARGE SCALE GENOMIC DNA]</scope>
    <source>
        <strain evidence="1 2">IBT 23096</strain>
    </source>
</reference>
<keyword evidence="2" id="KW-1185">Reference proteome</keyword>